<protein>
    <submittedName>
        <fullName evidence="1">Uncharacterized protein</fullName>
    </submittedName>
</protein>
<dbReference type="EMBL" id="AABL01000824">
    <property type="protein sequence ID" value="EAA22445.1"/>
    <property type="molecule type" value="Genomic_DNA"/>
</dbReference>
<dbReference type="Proteomes" id="UP000008553">
    <property type="component" value="Unassembled WGS sequence"/>
</dbReference>
<evidence type="ECO:0000313" key="1">
    <source>
        <dbReference type="EMBL" id="EAA22445.1"/>
    </source>
</evidence>
<comment type="caution">
    <text evidence="1">The sequence shown here is derived from an EMBL/GenBank/DDBJ whole genome shotgun (WGS) entry which is preliminary data.</text>
</comment>
<sequence length="254" mass="30172">MGKLHFMEKLLFFEKRNNIIFISINTFNEHSEELYLVSERSICLERNIIKFRINRILADVDNKFNLNDFYQSTLSLANQLNGYYDDNEEIIYIRNAINSYIKKHAENNILLDLNNVYKKTKKSKKELDSKRNGELAIKPIQDKIIIKKDENISVSEHEDFKQLENSENILETEDNFKDEYNEVTSCEKYKELKTNQDKKKWINQLLKRILLFIGACSMAKISEKLFIPFMILVGLISAEITKKWWKHVKFSLNL</sequence>
<evidence type="ECO:0000313" key="2">
    <source>
        <dbReference type="Proteomes" id="UP000008553"/>
    </source>
</evidence>
<proteinExistence type="predicted"/>
<keyword evidence="2" id="KW-1185">Reference proteome</keyword>
<dbReference type="Pfam" id="PF09592">
    <property type="entry name" value="DUF2031"/>
    <property type="match status" value="1"/>
</dbReference>
<organism evidence="1 2">
    <name type="scientific">Plasmodium yoelii yoelii</name>
    <dbReference type="NCBI Taxonomy" id="73239"/>
    <lineage>
        <taxon>Eukaryota</taxon>
        <taxon>Sar</taxon>
        <taxon>Alveolata</taxon>
        <taxon>Apicomplexa</taxon>
        <taxon>Aconoidasida</taxon>
        <taxon>Haemosporida</taxon>
        <taxon>Plasmodiidae</taxon>
        <taxon>Plasmodium</taxon>
        <taxon>Plasmodium (Vinckeia)</taxon>
    </lineage>
</organism>
<dbReference type="PaxDb" id="73239-Q7RKH4"/>
<dbReference type="NCBIfam" id="TIGR01597">
    <property type="entry name" value="PYST-B"/>
    <property type="match status" value="1"/>
</dbReference>
<accession>Q7RKH4</accession>
<reference evidence="1 2" key="1">
    <citation type="journal article" date="2002" name="Nature">
        <title>Genome sequence and comparative analysis of the model rodent malaria parasite Plasmodium yoelii yoelii.</title>
        <authorList>
            <person name="Carlton J.M."/>
            <person name="Angiuoli S.V."/>
            <person name="Suh B.B."/>
            <person name="Kooij T.W."/>
            <person name="Pertea M."/>
            <person name="Silva J.C."/>
            <person name="Ermolaeva M.D."/>
            <person name="Allen J.E."/>
            <person name="Selengut J.D."/>
            <person name="Koo H.L."/>
            <person name="Peterson J.D."/>
            <person name="Pop M."/>
            <person name="Kosack D.S."/>
            <person name="Shumway M.F."/>
            <person name="Bidwell S.L."/>
            <person name="Shallom S.J."/>
            <person name="van Aken S.E."/>
            <person name="Riedmuller S.B."/>
            <person name="Feldblyum T.V."/>
            <person name="Cho J.K."/>
            <person name="Quackenbush J."/>
            <person name="Sedegah M."/>
            <person name="Shoaibi A."/>
            <person name="Cummings L.M."/>
            <person name="Florens L."/>
            <person name="Yates J.R."/>
            <person name="Raine J.D."/>
            <person name="Sinden R.E."/>
            <person name="Harris M.A."/>
            <person name="Cunningham D.A."/>
            <person name="Preiser P.R."/>
            <person name="Bergman L.W."/>
            <person name="Vaidya A.B."/>
            <person name="van Lin L.H."/>
            <person name="Janse C.J."/>
            <person name="Waters A.P."/>
            <person name="Smith H.O."/>
            <person name="White O.R."/>
            <person name="Salzberg S.L."/>
            <person name="Venter J.C."/>
            <person name="Fraser C.M."/>
            <person name="Hoffman S.L."/>
            <person name="Gardner M.J."/>
            <person name="Carucci D.J."/>
        </authorList>
    </citation>
    <scope>NUCLEOTIDE SEQUENCE [LARGE SCALE GENOMIC DNA]</scope>
    <source>
        <strain evidence="1 2">17XNL</strain>
    </source>
</reference>
<dbReference type="AlphaFoldDB" id="Q7RKH4"/>
<gene>
    <name evidence="1" type="ORF">PY02927</name>
</gene>
<name>Q7RKH4_PLAYO</name>
<dbReference type="InterPro" id="IPR006484">
    <property type="entry name" value="PYST_B"/>
</dbReference>
<dbReference type="InParanoid" id="Q7RKH4"/>